<accession>A0ABS1IX77</accession>
<dbReference type="NCBIfam" id="NF045485">
    <property type="entry name" value="FPPsyn"/>
    <property type="match status" value="1"/>
</dbReference>
<evidence type="ECO:0000256" key="3">
    <source>
        <dbReference type="ARBA" id="ARBA00022679"/>
    </source>
</evidence>
<reference evidence="8 9" key="1">
    <citation type="submission" date="2021-01" db="EMBL/GenBank/DDBJ databases">
        <title>Isolation and description of Catonella massiliensis sp. nov., a novel Catonella species, isolated from a stable periodontitis subject.</title>
        <authorList>
            <person name="Antezack A."/>
            <person name="Boxberger M."/>
            <person name="La Scola B."/>
            <person name="Monnet-Corti V."/>
        </authorList>
    </citation>
    <scope>NUCLEOTIDE SEQUENCE [LARGE SCALE GENOMIC DNA]</scope>
    <source>
        <strain evidence="8 9">Marseille-Q4567</strain>
    </source>
</reference>
<proteinExistence type="inferred from homology"/>
<dbReference type="Proteomes" id="UP000604730">
    <property type="component" value="Unassembled WGS sequence"/>
</dbReference>
<dbReference type="Gene3D" id="1.10.600.10">
    <property type="entry name" value="Farnesyl Diphosphate Synthase"/>
    <property type="match status" value="1"/>
</dbReference>
<protein>
    <submittedName>
        <fullName evidence="8">Polyprenyl synthetase family protein</fullName>
    </submittedName>
</protein>
<dbReference type="Pfam" id="PF00348">
    <property type="entry name" value="polyprenyl_synt"/>
    <property type="match status" value="1"/>
</dbReference>
<dbReference type="CDD" id="cd00685">
    <property type="entry name" value="Trans_IPPS_HT"/>
    <property type="match status" value="1"/>
</dbReference>
<keyword evidence="9" id="KW-1185">Reference proteome</keyword>
<keyword evidence="5" id="KW-0460">Magnesium</keyword>
<dbReference type="InterPro" id="IPR033749">
    <property type="entry name" value="Polyprenyl_synt_CS"/>
</dbReference>
<dbReference type="PROSITE" id="PS00723">
    <property type="entry name" value="POLYPRENYL_SYNTHASE_1"/>
    <property type="match status" value="1"/>
</dbReference>
<name>A0ABS1IX77_9FIRM</name>
<comment type="caution">
    <text evidence="8">The sequence shown here is derived from an EMBL/GenBank/DDBJ whole genome shotgun (WGS) entry which is preliminary data.</text>
</comment>
<keyword evidence="4" id="KW-0479">Metal-binding</keyword>
<dbReference type="PANTHER" id="PTHR43281:SF1">
    <property type="entry name" value="FARNESYL DIPHOSPHATE SYNTHASE"/>
    <property type="match status" value="1"/>
</dbReference>
<organism evidence="8 9">
    <name type="scientific">Catonella massiliensis</name>
    <dbReference type="NCBI Taxonomy" id="2799636"/>
    <lineage>
        <taxon>Bacteria</taxon>
        <taxon>Bacillati</taxon>
        <taxon>Bacillota</taxon>
        <taxon>Clostridia</taxon>
        <taxon>Lachnospirales</taxon>
        <taxon>Lachnospiraceae</taxon>
        <taxon>Catonella</taxon>
    </lineage>
</organism>
<dbReference type="SUPFAM" id="SSF48576">
    <property type="entry name" value="Terpenoid synthases"/>
    <property type="match status" value="1"/>
</dbReference>
<dbReference type="PANTHER" id="PTHR43281">
    <property type="entry name" value="FARNESYL DIPHOSPHATE SYNTHASE"/>
    <property type="match status" value="1"/>
</dbReference>
<evidence type="ECO:0000256" key="4">
    <source>
        <dbReference type="ARBA" id="ARBA00022723"/>
    </source>
</evidence>
<dbReference type="SFLD" id="SFLDS00005">
    <property type="entry name" value="Isoprenoid_Synthase_Type_I"/>
    <property type="match status" value="1"/>
</dbReference>
<dbReference type="PROSITE" id="PS00444">
    <property type="entry name" value="POLYPRENYL_SYNTHASE_2"/>
    <property type="match status" value="1"/>
</dbReference>
<evidence type="ECO:0000256" key="1">
    <source>
        <dbReference type="ARBA" id="ARBA00001946"/>
    </source>
</evidence>
<dbReference type="SFLD" id="SFLDG01017">
    <property type="entry name" value="Polyprenyl_Transferase_Like"/>
    <property type="match status" value="1"/>
</dbReference>
<keyword evidence="6" id="KW-0414">Isoprene biosynthesis</keyword>
<dbReference type="EMBL" id="JAEPRJ010000001">
    <property type="protein sequence ID" value="MBK5896491.1"/>
    <property type="molecule type" value="Genomic_DNA"/>
</dbReference>
<evidence type="ECO:0000256" key="2">
    <source>
        <dbReference type="ARBA" id="ARBA00006706"/>
    </source>
</evidence>
<evidence type="ECO:0000313" key="8">
    <source>
        <dbReference type="EMBL" id="MBK5896491.1"/>
    </source>
</evidence>
<comment type="cofactor">
    <cofactor evidence="1">
        <name>Mg(2+)</name>
        <dbReference type="ChEBI" id="CHEBI:18420"/>
    </cofactor>
</comment>
<gene>
    <name evidence="8" type="ORF">JJN12_01645</name>
</gene>
<evidence type="ECO:0000256" key="6">
    <source>
        <dbReference type="ARBA" id="ARBA00023229"/>
    </source>
</evidence>
<evidence type="ECO:0000256" key="7">
    <source>
        <dbReference type="RuleBase" id="RU004466"/>
    </source>
</evidence>
<evidence type="ECO:0000256" key="5">
    <source>
        <dbReference type="ARBA" id="ARBA00022842"/>
    </source>
</evidence>
<dbReference type="InterPro" id="IPR008949">
    <property type="entry name" value="Isoprenoid_synthase_dom_sf"/>
</dbReference>
<dbReference type="RefSeq" id="WP_208428058.1">
    <property type="nucleotide sequence ID" value="NZ_JAEPRJ010000001.1"/>
</dbReference>
<evidence type="ECO:0000313" key="9">
    <source>
        <dbReference type="Proteomes" id="UP000604730"/>
    </source>
</evidence>
<dbReference type="InterPro" id="IPR053378">
    <property type="entry name" value="Prenyl_diphosphate_synthase"/>
</dbReference>
<sequence>MNSGFRDRLNIKIAEVEAVVREYSPKPMTEETLLCEAMNYSLLAGGKRLRPLLMLETYRFLGGSKEELVRPFAAALEMIHTYSLIHDDLPAMDNDDLRRGKPTNHKVYGEAVAILAGDGLLNLAAETVSKDFVHCETIDEYKRVGMAISALFSYSGADGMIGGQILDMLSEEGKKEKNEDFFLAMYDLKTGGLIKAAFVIGAILAGESGEEIASMERTGTSLGLVFQLQDDLLDIKGDEAKLGKPLHSDERNNKLTYLKLLGEAKALEIMEANYKSIYKNLENICHKNCSYDGFILEFLEYLKSRES</sequence>
<comment type="similarity">
    <text evidence="2 7">Belongs to the FPP/GGPP synthase family.</text>
</comment>
<keyword evidence="3 7" id="KW-0808">Transferase</keyword>
<dbReference type="InterPro" id="IPR000092">
    <property type="entry name" value="Polyprenyl_synt"/>
</dbReference>